<dbReference type="Gramene" id="ORUFI02G05780.2">
    <property type="protein sequence ID" value="ORUFI02G05780.2"/>
    <property type="gene ID" value="ORUFI02G05780"/>
</dbReference>
<reference evidence="2" key="2">
    <citation type="submission" date="2015-06" db="UniProtKB">
        <authorList>
            <consortium name="EnsemblPlants"/>
        </authorList>
    </citation>
    <scope>IDENTIFICATION</scope>
</reference>
<dbReference type="EnsemblPlants" id="ORUFI02G05780.2">
    <property type="protein sequence ID" value="ORUFI02G05780.2"/>
    <property type="gene ID" value="ORUFI02G05780"/>
</dbReference>
<keyword evidence="3" id="KW-1185">Reference proteome</keyword>
<name>A0A0E0NAK5_ORYRU</name>
<feature type="compositionally biased region" description="Polar residues" evidence="1">
    <location>
        <begin position="79"/>
        <end position="88"/>
    </location>
</feature>
<feature type="compositionally biased region" description="Low complexity" evidence="1">
    <location>
        <begin position="51"/>
        <end position="65"/>
    </location>
</feature>
<reference evidence="3" key="1">
    <citation type="submission" date="2013-06" db="EMBL/GenBank/DDBJ databases">
        <authorList>
            <person name="Zhao Q."/>
        </authorList>
    </citation>
    <scope>NUCLEOTIDE SEQUENCE</scope>
    <source>
        <strain evidence="3">cv. W1943</strain>
    </source>
</reference>
<dbReference type="Proteomes" id="UP000008022">
    <property type="component" value="Unassembled WGS sequence"/>
</dbReference>
<accession>A0A0E0NAK5</accession>
<evidence type="ECO:0000313" key="3">
    <source>
        <dbReference type="Proteomes" id="UP000008022"/>
    </source>
</evidence>
<dbReference type="HOGENOM" id="CLU_2389979_0_0_1"/>
<evidence type="ECO:0000313" key="2">
    <source>
        <dbReference type="EnsemblPlants" id="ORUFI02G05780.2"/>
    </source>
</evidence>
<feature type="compositionally biased region" description="Polar residues" evidence="1">
    <location>
        <begin position="34"/>
        <end position="50"/>
    </location>
</feature>
<protein>
    <submittedName>
        <fullName evidence="2">Uncharacterized protein</fullName>
    </submittedName>
</protein>
<evidence type="ECO:0000256" key="1">
    <source>
        <dbReference type="SAM" id="MobiDB-lite"/>
    </source>
</evidence>
<sequence length="94" mass="9737">MTLTTCSSLSLSFPTCGVVVSALRSPEKQKGRRSQANPTTRQSTRNPPRVSSSSSSPRGCCSADSAAEEEGGGGSGSDNQGISCTRMNSLPRLK</sequence>
<proteinExistence type="predicted"/>
<feature type="region of interest" description="Disordered" evidence="1">
    <location>
        <begin position="22"/>
        <end position="94"/>
    </location>
</feature>
<dbReference type="AlphaFoldDB" id="A0A0E0NAK5"/>
<organism evidence="2 3">
    <name type="scientific">Oryza rufipogon</name>
    <name type="common">Brownbeard rice</name>
    <name type="synonym">Asian wild rice</name>
    <dbReference type="NCBI Taxonomy" id="4529"/>
    <lineage>
        <taxon>Eukaryota</taxon>
        <taxon>Viridiplantae</taxon>
        <taxon>Streptophyta</taxon>
        <taxon>Embryophyta</taxon>
        <taxon>Tracheophyta</taxon>
        <taxon>Spermatophyta</taxon>
        <taxon>Magnoliopsida</taxon>
        <taxon>Liliopsida</taxon>
        <taxon>Poales</taxon>
        <taxon>Poaceae</taxon>
        <taxon>BOP clade</taxon>
        <taxon>Oryzoideae</taxon>
        <taxon>Oryzeae</taxon>
        <taxon>Oryzinae</taxon>
        <taxon>Oryza</taxon>
    </lineage>
</organism>